<protein>
    <recommendedName>
        <fullName evidence="1">RNase H type-1 domain-containing protein</fullName>
    </recommendedName>
</protein>
<dbReference type="GO" id="GO:0003676">
    <property type="term" value="F:nucleic acid binding"/>
    <property type="evidence" value="ECO:0007669"/>
    <property type="project" value="InterPro"/>
</dbReference>
<name>A0AAD9WTL3_9ROSI</name>
<dbReference type="SUPFAM" id="SSF53098">
    <property type="entry name" value="Ribonuclease H-like"/>
    <property type="match status" value="1"/>
</dbReference>
<dbReference type="InterPro" id="IPR036397">
    <property type="entry name" value="RNaseH_sf"/>
</dbReference>
<accession>A0AAD9WTL3</accession>
<dbReference type="InterPro" id="IPR012337">
    <property type="entry name" value="RNaseH-like_sf"/>
</dbReference>
<feature type="domain" description="RNase H type-1" evidence="1">
    <location>
        <begin position="17"/>
        <end position="138"/>
    </location>
</feature>
<dbReference type="InterPro" id="IPR044730">
    <property type="entry name" value="RNase_H-like_dom_plant"/>
</dbReference>
<keyword evidence="3" id="KW-1185">Reference proteome</keyword>
<dbReference type="GO" id="GO:0004523">
    <property type="term" value="F:RNA-DNA hybrid ribonuclease activity"/>
    <property type="evidence" value="ECO:0007669"/>
    <property type="project" value="InterPro"/>
</dbReference>
<dbReference type="InterPro" id="IPR002156">
    <property type="entry name" value="RNaseH_domain"/>
</dbReference>
<sequence length="195" mass="21609">MDDAVWKPSDVGCFKVNTDVAIDSTKKRVGIGIFVWDSSWAVVASSAQSILAGFNTQIAESIAILKELQLALETCFWNCIIESDAQVVVNLINSRLCVNLDVGLIYKDILSLLAKFQVCSVRYVPRRANMATHGLAKLGLSVNLEEVFMEEVPPCVALIVLGDCHKFDVFFFALMEYFSTKMPLIHSAMPPNIIF</sequence>
<gene>
    <name evidence="2" type="ORF">Ddye_024439</name>
</gene>
<dbReference type="CDD" id="cd06222">
    <property type="entry name" value="RNase_H_like"/>
    <property type="match status" value="1"/>
</dbReference>
<dbReference type="InterPro" id="IPR052929">
    <property type="entry name" value="RNase_H-like_EbsB-rel"/>
</dbReference>
<dbReference type="Proteomes" id="UP001280121">
    <property type="component" value="Unassembled WGS sequence"/>
</dbReference>
<dbReference type="Gene3D" id="3.30.420.10">
    <property type="entry name" value="Ribonuclease H-like superfamily/Ribonuclease H"/>
    <property type="match status" value="1"/>
</dbReference>
<evidence type="ECO:0000313" key="3">
    <source>
        <dbReference type="Proteomes" id="UP001280121"/>
    </source>
</evidence>
<dbReference type="AlphaFoldDB" id="A0AAD9WTL3"/>
<dbReference type="Pfam" id="PF13456">
    <property type="entry name" value="RVT_3"/>
    <property type="match status" value="1"/>
</dbReference>
<reference evidence="2" key="1">
    <citation type="journal article" date="2023" name="Plant J.">
        <title>Genome sequences and population genomics provide insights into the demographic history, inbreeding, and mutation load of two 'living fossil' tree species of Dipteronia.</title>
        <authorList>
            <person name="Feng Y."/>
            <person name="Comes H.P."/>
            <person name="Chen J."/>
            <person name="Zhu S."/>
            <person name="Lu R."/>
            <person name="Zhang X."/>
            <person name="Li P."/>
            <person name="Qiu J."/>
            <person name="Olsen K.M."/>
            <person name="Qiu Y."/>
        </authorList>
    </citation>
    <scope>NUCLEOTIDE SEQUENCE</scope>
    <source>
        <strain evidence="2">KIB01</strain>
    </source>
</reference>
<dbReference type="PANTHER" id="PTHR47074:SF11">
    <property type="entry name" value="REVERSE TRANSCRIPTASE-LIKE PROTEIN"/>
    <property type="match status" value="1"/>
</dbReference>
<organism evidence="2 3">
    <name type="scientific">Dipteronia dyeriana</name>
    <dbReference type="NCBI Taxonomy" id="168575"/>
    <lineage>
        <taxon>Eukaryota</taxon>
        <taxon>Viridiplantae</taxon>
        <taxon>Streptophyta</taxon>
        <taxon>Embryophyta</taxon>
        <taxon>Tracheophyta</taxon>
        <taxon>Spermatophyta</taxon>
        <taxon>Magnoliopsida</taxon>
        <taxon>eudicotyledons</taxon>
        <taxon>Gunneridae</taxon>
        <taxon>Pentapetalae</taxon>
        <taxon>rosids</taxon>
        <taxon>malvids</taxon>
        <taxon>Sapindales</taxon>
        <taxon>Sapindaceae</taxon>
        <taxon>Hippocastanoideae</taxon>
        <taxon>Acereae</taxon>
        <taxon>Dipteronia</taxon>
    </lineage>
</organism>
<evidence type="ECO:0000259" key="1">
    <source>
        <dbReference type="Pfam" id="PF13456"/>
    </source>
</evidence>
<evidence type="ECO:0000313" key="2">
    <source>
        <dbReference type="EMBL" id="KAK2642676.1"/>
    </source>
</evidence>
<comment type="caution">
    <text evidence="2">The sequence shown here is derived from an EMBL/GenBank/DDBJ whole genome shotgun (WGS) entry which is preliminary data.</text>
</comment>
<proteinExistence type="predicted"/>
<dbReference type="PANTHER" id="PTHR47074">
    <property type="entry name" value="BNAC02G40300D PROTEIN"/>
    <property type="match status" value="1"/>
</dbReference>
<dbReference type="EMBL" id="JANJYI010000007">
    <property type="protein sequence ID" value="KAK2642676.1"/>
    <property type="molecule type" value="Genomic_DNA"/>
</dbReference>